<dbReference type="AlphaFoldDB" id="W6V133"/>
<dbReference type="Proteomes" id="UP000019149">
    <property type="component" value="Unassembled WGS sequence"/>
</dbReference>
<dbReference type="InterPro" id="IPR054708">
    <property type="entry name" value="MTPAP-like_central"/>
</dbReference>
<dbReference type="Gene3D" id="1.20.120.1630">
    <property type="match status" value="1"/>
</dbReference>
<evidence type="ECO:0000256" key="11">
    <source>
        <dbReference type="ARBA" id="ARBA00038286"/>
    </source>
</evidence>
<dbReference type="Pfam" id="PF00160">
    <property type="entry name" value="Pro_isomerase"/>
    <property type="match status" value="1"/>
</dbReference>
<evidence type="ECO:0000256" key="4">
    <source>
        <dbReference type="ARBA" id="ARBA00022692"/>
    </source>
</evidence>
<dbReference type="PRINTS" id="PR00153">
    <property type="entry name" value="CSAPPISMRASE"/>
</dbReference>
<dbReference type="GO" id="GO:0006457">
    <property type="term" value="P:protein folding"/>
    <property type="evidence" value="ECO:0007669"/>
    <property type="project" value="InterPro"/>
</dbReference>
<accession>W6V133</accession>
<dbReference type="PANTHER" id="PTHR45625">
    <property type="entry name" value="PEPTIDYL-PROLYL CIS-TRANS ISOMERASE-RELATED"/>
    <property type="match status" value="1"/>
</dbReference>
<evidence type="ECO:0000313" key="15">
    <source>
        <dbReference type="Proteomes" id="UP000019149"/>
    </source>
</evidence>
<keyword evidence="12" id="KW-0808">Transferase</keyword>
<evidence type="ECO:0000256" key="3">
    <source>
        <dbReference type="ARBA" id="ARBA00004141"/>
    </source>
</evidence>
<feature type="domain" description="PPIase cyclophilin-type" evidence="13">
    <location>
        <begin position="834"/>
        <end position="961"/>
    </location>
</feature>
<gene>
    <name evidence="14" type="ORF">EGR_00567</name>
</gene>
<sequence>MISEVLPWPAPTSLVGFSLGILSLLIFDCILLSYTPFFSIFSLIILLATFVSLLSLISYAILPRAVDFFSSYATRGRDLDPKGYRQNLAIAFCLGGVFLFGLLLTLHAFKELCNSRAVWPFGLYLTFLAFFHWSEFFVVALTSPSRAGVDLYLLDHSPEYLGAMALSFIEYWLEVYFWSAKTTSFLWLNLTGLLICVAGEAFRKMAMWTAADNFSHYVEHTWRRGHRLVRKGVYAWCRHPAYVGWFFWSLGTQLLLVNPLCSFIYPLAAYLFFRARVYSEERSLVAFFGDAYRSYQREVPTGLPFIRGYVEPTAVTLHTDLGDIKVELFCMQAPLAYSTLSPSPNYILSSLMNLNSYLECARRCICLTVAPASLPRVLTLFQEASANLENAYYWQKGGGLLLLQSRSQIALHKALRQIRVVPRAYLPILTTDGSTERFNLPYYRVCSDPSIWPVSSTSEECDENLVRFQPAPPSPSALEKLLLQQDSILGQMQKLVDCTTLCHSFRLALFTFSDSLSEILSTIRPGSSVYPFGSVINGLGSNSSDLDAVVNLGLEVPSRLRSFAQFCSTSVANLHQHPSTSGLSIMYGLLNYNGQTNYHTLTPVRYLLKRLDPLSGSNSRVLPGRTPIINYARHKCLGVGVDISRSSGDFDTTRLVLHAAYWMRALVTQVPAFLYLASALKFLMRGVRITHHGPSFGFTNYKLTSLLVSFLQVAVEQAPALEYLLLQDDCSIPEQIFIYEEHPHCPVEAPDLLLQFFAFLRAQQPEKSTFCLRSGRILPREGQTSQGHFLHCPNPLVPEQNITHGISAEAWRELLDAIDYMEHVLLQPRPQSGNFLALCASDYYKGCIFHRNIKGFIVQTGDPTGTGKNGQSIWKQKFKDEFDDALKHNSRGIVSMANNGPDSNGSQFFITYSKQTMLDMKYSIFGKVIDGWDVLDELERAPVEDKTYKPLTDIHIQDITIHANPFAE</sequence>
<keyword evidence="15" id="KW-1185">Reference proteome</keyword>
<feature type="transmembrane region" description="Helical" evidence="12">
    <location>
        <begin position="121"/>
        <end position="140"/>
    </location>
</feature>
<dbReference type="GO" id="GO:0004671">
    <property type="term" value="F:protein C-terminal S-isoprenylcysteine carboxyl O-methyltransferase activity"/>
    <property type="evidence" value="ECO:0007669"/>
    <property type="project" value="UniProtKB-EC"/>
</dbReference>
<dbReference type="EMBL" id="APAU02000002">
    <property type="protein sequence ID" value="EUB64617.1"/>
    <property type="molecule type" value="Genomic_DNA"/>
</dbReference>
<dbReference type="OrthoDB" id="422086at2759"/>
<keyword evidence="6" id="KW-0697">Rotamase</keyword>
<keyword evidence="8" id="KW-0413">Isomerase</keyword>
<dbReference type="InterPro" id="IPR043519">
    <property type="entry name" value="NT_sf"/>
</dbReference>
<comment type="function">
    <text evidence="9">Catalyzes the post-translational methylation of isoprenylated C-terminal cysteine residues.</text>
</comment>
<evidence type="ECO:0000256" key="6">
    <source>
        <dbReference type="ARBA" id="ARBA00023110"/>
    </source>
</evidence>
<comment type="catalytic activity">
    <reaction evidence="1">
        <text>[protein]-peptidylproline (omega=180) = [protein]-peptidylproline (omega=0)</text>
        <dbReference type="Rhea" id="RHEA:16237"/>
        <dbReference type="Rhea" id="RHEA-COMP:10747"/>
        <dbReference type="Rhea" id="RHEA-COMP:10748"/>
        <dbReference type="ChEBI" id="CHEBI:83833"/>
        <dbReference type="ChEBI" id="CHEBI:83834"/>
        <dbReference type="EC" id="5.2.1.8"/>
    </reaction>
</comment>
<dbReference type="InterPro" id="IPR029000">
    <property type="entry name" value="Cyclophilin-like_dom_sf"/>
</dbReference>
<feature type="transmembrane region" description="Helical" evidence="12">
    <location>
        <begin position="12"/>
        <end position="33"/>
    </location>
</feature>
<keyword evidence="7 12" id="KW-0472">Membrane</keyword>
<dbReference type="KEGG" id="egl:EGR_00567"/>
<evidence type="ECO:0000256" key="7">
    <source>
        <dbReference type="ARBA" id="ARBA00023136"/>
    </source>
</evidence>
<keyword evidence="12" id="KW-0949">S-adenosyl-L-methionine</keyword>
<dbReference type="PANTHER" id="PTHR45625:SF2">
    <property type="entry name" value="PEPTIDYL-PROLYL CIS-TRANS ISOMERASE-LIKE 3"/>
    <property type="match status" value="1"/>
</dbReference>
<evidence type="ECO:0000256" key="10">
    <source>
        <dbReference type="ARBA" id="ARBA00023656"/>
    </source>
</evidence>
<evidence type="ECO:0000313" key="14">
    <source>
        <dbReference type="EMBL" id="EUB64617.1"/>
    </source>
</evidence>
<name>W6V133_ECHGR</name>
<dbReference type="EC" id="2.1.1.100" evidence="12"/>
<protein>
    <recommendedName>
        <fullName evidence="10 12">Protein-S-isoprenylcysteine O-methyltransferase</fullName>
        <ecNumber evidence="12">2.1.1.100</ecNumber>
    </recommendedName>
</protein>
<dbReference type="PROSITE" id="PS51564">
    <property type="entry name" value="SAM_ICMT"/>
    <property type="match status" value="1"/>
</dbReference>
<feature type="transmembrane region" description="Helical" evidence="12">
    <location>
        <begin position="245"/>
        <end position="273"/>
    </location>
</feature>
<dbReference type="SUPFAM" id="SSF81631">
    <property type="entry name" value="PAP/OAS1 substrate-binding domain"/>
    <property type="match status" value="1"/>
</dbReference>
<reference evidence="14 15" key="1">
    <citation type="journal article" date="2013" name="Nat. Genet.">
        <title>The genome of the hydatid tapeworm Echinococcus granulosus.</title>
        <authorList>
            <person name="Zheng H."/>
            <person name="Zhang W."/>
            <person name="Zhang L."/>
            <person name="Zhang Z."/>
            <person name="Li J."/>
            <person name="Lu G."/>
            <person name="Zhu Y."/>
            <person name="Wang Y."/>
            <person name="Huang Y."/>
            <person name="Liu J."/>
            <person name="Kang H."/>
            <person name="Chen J."/>
            <person name="Wang L."/>
            <person name="Chen A."/>
            <person name="Yu S."/>
            <person name="Gao Z."/>
            <person name="Jin L."/>
            <person name="Gu W."/>
            <person name="Wang Z."/>
            <person name="Zhao L."/>
            <person name="Shi B."/>
            <person name="Wen H."/>
            <person name="Lin R."/>
            <person name="Jones M.K."/>
            <person name="Brejova B."/>
            <person name="Vinar T."/>
            <person name="Zhao G."/>
            <person name="McManus D.P."/>
            <person name="Chen Z."/>
            <person name="Zhou Y."/>
            <person name="Wang S."/>
        </authorList>
    </citation>
    <scope>NUCLEOTIDE SEQUENCE [LARGE SCALE GENOMIC DNA]</scope>
</reference>
<comment type="catalytic activity">
    <reaction evidence="2 12">
        <text>[protein]-C-terminal S-[(2E,6E)-farnesyl]-L-cysteine + S-adenosyl-L-methionine = [protein]-C-terminal S-[(2E,6E)-farnesyl]-L-cysteine methyl ester + S-adenosyl-L-homocysteine</text>
        <dbReference type="Rhea" id="RHEA:21672"/>
        <dbReference type="Rhea" id="RHEA-COMP:12125"/>
        <dbReference type="Rhea" id="RHEA-COMP:12126"/>
        <dbReference type="ChEBI" id="CHEBI:57856"/>
        <dbReference type="ChEBI" id="CHEBI:59789"/>
        <dbReference type="ChEBI" id="CHEBI:90510"/>
        <dbReference type="ChEBI" id="CHEBI:90511"/>
        <dbReference type="EC" id="2.1.1.100"/>
    </reaction>
</comment>
<feature type="transmembrane region" description="Helical" evidence="12">
    <location>
        <begin position="185"/>
        <end position="202"/>
    </location>
</feature>
<dbReference type="InterPro" id="IPR007269">
    <property type="entry name" value="ICMT_MeTrfase"/>
</dbReference>
<dbReference type="GeneID" id="36336282"/>
<evidence type="ECO:0000256" key="5">
    <source>
        <dbReference type="ARBA" id="ARBA00022989"/>
    </source>
</evidence>
<dbReference type="InterPro" id="IPR002130">
    <property type="entry name" value="Cyclophilin-type_PPIase_dom"/>
</dbReference>
<dbReference type="SUPFAM" id="SSF50891">
    <property type="entry name" value="Cyclophilin-like"/>
    <property type="match status" value="1"/>
</dbReference>
<feature type="transmembrane region" description="Helical" evidence="12">
    <location>
        <begin position="40"/>
        <end position="62"/>
    </location>
</feature>
<feature type="transmembrane region" description="Helical" evidence="12">
    <location>
        <begin position="88"/>
        <end position="109"/>
    </location>
</feature>
<dbReference type="STRING" id="6210.W6V133"/>
<dbReference type="GO" id="GO:0005789">
    <property type="term" value="C:endoplasmic reticulum membrane"/>
    <property type="evidence" value="ECO:0007669"/>
    <property type="project" value="UniProtKB-SubCell"/>
</dbReference>
<dbReference type="Gene3D" id="1.10.1410.10">
    <property type="match status" value="1"/>
</dbReference>
<keyword evidence="12" id="KW-0256">Endoplasmic reticulum</keyword>
<dbReference type="CDD" id="cd01928">
    <property type="entry name" value="Cyclophilin_PPIL3_like"/>
    <property type="match status" value="1"/>
</dbReference>
<dbReference type="PROSITE" id="PS50072">
    <property type="entry name" value="CSA_PPIASE_2"/>
    <property type="match status" value="1"/>
</dbReference>
<keyword evidence="5 12" id="KW-1133">Transmembrane helix</keyword>
<organism evidence="14 15">
    <name type="scientific">Echinococcus granulosus</name>
    <name type="common">Hydatid tapeworm</name>
    <dbReference type="NCBI Taxonomy" id="6210"/>
    <lineage>
        <taxon>Eukaryota</taxon>
        <taxon>Metazoa</taxon>
        <taxon>Spiralia</taxon>
        <taxon>Lophotrochozoa</taxon>
        <taxon>Platyhelminthes</taxon>
        <taxon>Cestoda</taxon>
        <taxon>Eucestoda</taxon>
        <taxon>Cyclophyllidea</taxon>
        <taxon>Taeniidae</taxon>
        <taxon>Echinococcus</taxon>
        <taxon>Echinococcus granulosus group</taxon>
    </lineage>
</organism>
<comment type="similarity">
    <text evidence="11">Belongs to the cyclophilin-type PPIase family. PPIL3 subfamily.</text>
</comment>
<dbReference type="Gene3D" id="3.30.460.10">
    <property type="entry name" value="Beta Polymerase, domain 2"/>
    <property type="match status" value="1"/>
</dbReference>
<dbReference type="GO" id="GO:0003755">
    <property type="term" value="F:peptidyl-prolyl cis-trans isomerase activity"/>
    <property type="evidence" value="ECO:0007669"/>
    <property type="project" value="UniProtKB-KW"/>
</dbReference>
<comment type="similarity">
    <text evidence="12">Belongs to the class VI-like SAM-binding methyltransferase superfamily. Isoprenylcysteine carboxyl methyltransferase family.</text>
</comment>
<dbReference type="InterPro" id="IPR044666">
    <property type="entry name" value="Cyclophilin_A-like"/>
</dbReference>
<dbReference type="CTD" id="36336282"/>
<keyword evidence="4 12" id="KW-0812">Transmembrane</keyword>
<evidence type="ECO:0000256" key="8">
    <source>
        <dbReference type="ARBA" id="ARBA00023235"/>
    </source>
</evidence>
<dbReference type="GO" id="GO:0071013">
    <property type="term" value="C:catalytic step 2 spliceosome"/>
    <property type="evidence" value="ECO:0007669"/>
    <property type="project" value="TreeGrafter"/>
</dbReference>
<keyword evidence="12" id="KW-0489">Methyltransferase</keyword>
<evidence type="ECO:0000256" key="9">
    <source>
        <dbReference type="ARBA" id="ARBA00023572"/>
    </source>
</evidence>
<dbReference type="InterPro" id="IPR020892">
    <property type="entry name" value="Cyclophilin-type_PPIase_CS"/>
</dbReference>
<evidence type="ECO:0000256" key="12">
    <source>
        <dbReference type="RuleBase" id="RU362022"/>
    </source>
</evidence>
<proteinExistence type="inferred from homology"/>
<comment type="subcellular location">
    <subcellularLocation>
        <location evidence="12">Endoplasmic reticulum membrane</location>
        <topology evidence="12">Multi-pass membrane protein</topology>
    </subcellularLocation>
    <subcellularLocation>
        <location evidence="3">Membrane</location>
        <topology evidence="3">Multi-pass membrane protein</topology>
    </subcellularLocation>
</comment>
<dbReference type="Pfam" id="PF04140">
    <property type="entry name" value="ICMT"/>
    <property type="match status" value="1"/>
</dbReference>
<dbReference type="InterPro" id="IPR025770">
    <property type="entry name" value="PPMT_MeTrfase"/>
</dbReference>
<comment type="caution">
    <text evidence="14">The sequence shown here is derived from an EMBL/GenBank/DDBJ whole genome shotgun (WGS) entry which is preliminary data.</text>
</comment>
<dbReference type="Gene3D" id="2.40.100.10">
    <property type="entry name" value="Cyclophilin-like"/>
    <property type="match status" value="1"/>
</dbReference>
<dbReference type="RefSeq" id="XP_024355813.1">
    <property type="nucleotide sequence ID" value="XM_024489816.1"/>
</dbReference>
<dbReference type="GO" id="GO:0032259">
    <property type="term" value="P:methylation"/>
    <property type="evidence" value="ECO:0007669"/>
    <property type="project" value="UniProtKB-KW"/>
</dbReference>
<dbReference type="Pfam" id="PF22600">
    <property type="entry name" value="MTPAP-like_central"/>
    <property type="match status" value="1"/>
</dbReference>
<evidence type="ECO:0000259" key="13">
    <source>
        <dbReference type="PROSITE" id="PS50072"/>
    </source>
</evidence>
<dbReference type="SUPFAM" id="SSF81301">
    <property type="entry name" value="Nucleotidyltransferase"/>
    <property type="match status" value="1"/>
</dbReference>
<evidence type="ECO:0000256" key="1">
    <source>
        <dbReference type="ARBA" id="ARBA00000971"/>
    </source>
</evidence>
<dbReference type="PROSITE" id="PS00170">
    <property type="entry name" value="CSA_PPIASE_1"/>
    <property type="match status" value="1"/>
</dbReference>
<evidence type="ECO:0000256" key="2">
    <source>
        <dbReference type="ARBA" id="ARBA00001450"/>
    </source>
</evidence>
<dbReference type="FunFam" id="2.40.100.10:FF:000012">
    <property type="entry name" value="Peptidyl-prolyl cis-trans isomerase"/>
    <property type="match status" value="1"/>
</dbReference>